<dbReference type="EMBL" id="FMUB01000003">
    <property type="protein sequence ID" value="SCX11135.1"/>
    <property type="molecule type" value="Genomic_DNA"/>
</dbReference>
<gene>
    <name evidence="2" type="ORF">SAMN02799620_01516</name>
</gene>
<evidence type="ECO:0000313" key="2">
    <source>
        <dbReference type="EMBL" id="SCX11135.1"/>
    </source>
</evidence>
<protein>
    <submittedName>
        <fullName evidence="2">Excreted virulence factor EspC, type VII ESX diderm</fullName>
    </submittedName>
</protein>
<dbReference type="Gene3D" id="1.10.287.1060">
    <property type="entry name" value="ESAT-6-like"/>
    <property type="match status" value="1"/>
</dbReference>
<dbReference type="InterPro" id="IPR022536">
    <property type="entry name" value="EspC"/>
</dbReference>
<reference evidence="3" key="1">
    <citation type="submission" date="2016-10" db="EMBL/GenBank/DDBJ databases">
        <authorList>
            <person name="Varghese N."/>
            <person name="Submissions S."/>
        </authorList>
    </citation>
    <scope>NUCLEOTIDE SEQUENCE [LARGE SCALE GENOMIC DNA]</scope>
    <source>
        <strain evidence="3">UNC267MFSha1.1M11</strain>
    </source>
</reference>
<evidence type="ECO:0000313" key="3">
    <source>
        <dbReference type="Proteomes" id="UP000199707"/>
    </source>
</evidence>
<feature type="region of interest" description="Disordered" evidence="1">
    <location>
        <begin position="81"/>
        <end position="107"/>
    </location>
</feature>
<organism evidence="2 3">
    <name type="scientific">Mycolicibacterium fluoranthenivorans</name>
    <dbReference type="NCBI Taxonomy" id="258505"/>
    <lineage>
        <taxon>Bacteria</taxon>
        <taxon>Bacillati</taxon>
        <taxon>Actinomycetota</taxon>
        <taxon>Actinomycetes</taxon>
        <taxon>Mycobacteriales</taxon>
        <taxon>Mycobacteriaceae</taxon>
        <taxon>Mycolicibacterium</taxon>
    </lineage>
</organism>
<dbReference type="Pfam" id="PF10824">
    <property type="entry name" value="T7SS_ESX_EspC"/>
    <property type="match status" value="1"/>
</dbReference>
<accession>A0A1G4VSE4</accession>
<dbReference type="Proteomes" id="UP000199707">
    <property type="component" value="Unassembled WGS sequence"/>
</dbReference>
<dbReference type="AlphaFoldDB" id="A0A1G4VSE4"/>
<dbReference type="RefSeq" id="WP_090355185.1">
    <property type="nucleotide sequence ID" value="NZ_FMUB01000003.1"/>
</dbReference>
<feature type="compositionally biased region" description="Polar residues" evidence="1">
    <location>
        <begin position="83"/>
        <end position="96"/>
    </location>
</feature>
<proteinExistence type="predicted"/>
<name>A0A1G4VSE4_9MYCO</name>
<dbReference type="SUPFAM" id="SSF140453">
    <property type="entry name" value="EsxAB dimer-like"/>
    <property type="match status" value="1"/>
</dbReference>
<dbReference type="InterPro" id="IPR036689">
    <property type="entry name" value="ESAT-6-like_sf"/>
</dbReference>
<dbReference type="GO" id="GO:0009306">
    <property type="term" value="P:protein secretion"/>
    <property type="evidence" value="ECO:0007669"/>
    <property type="project" value="InterPro"/>
</dbReference>
<sequence>MSELLRVVPEHLHLSASTVDMHADDMRTKHGTADGRVEESMAGLPAGAAAALSAKVAEWQATTGVLYGNMAGHSDGLRMGAMNYSQNDETGATNIANAGEQMPDSGL</sequence>
<evidence type="ECO:0000256" key="1">
    <source>
        <dbReference type="SAM" id="MobiDB-lite"/>
    </source>
</evidence>